<organism evidence="6 7">
    <name type="scientific">Rhynocoris fuscipes</name>
    <dbReference type="NCBI Taxonomy" id="488301"/>
    <lineage>
        <taxon>Eukaryota</taxon>
        <taxon>Metazoa</taxon>
        <taxon>Ecdysozoa</taxon>
        <taxon>Arthropoda</taxon>
        <taxon>Hexapoda</taxon>
        <taxon>Insecta</taxon>
        <taxon>Pterygota</taxon>
        <taxon>Neoptera</taxon>
        <taxon>Paraneoptera</taxon>
        <taxon>Hemiptera</taxon>
        <taxon>Heteroptera</taxon>
        <taxon>Panheteroptera</taxon>
        <taxon>Cimicomorpha</taxon>
        <taxon>Reduviidae</taxon>
        <taxon>Harpactorinae</taxon>
        <taxon>Harpactorini</taxon>
        <taxon>Rhynocoris</taxon>
    </lineage>
</organism>
<evidence type="ECO:0000313" key="6">
    <source>
        <dbReference type="EMBL" id="KAK9506118.1"/>
    </source>
</evidence>
<feature type="transmembrane region" description="Helical" evidence="5">
    <location>
        <begin position="38"/>
        <end position="58"/>
    </location>
</feature>
<name>A0AAW1DAF8_9HEMI</name>
<gene>
    <name evidence="6" type="ORF">O3M35_008110</name>
</gene>
<proteinExistence type="predicted"/>
<keyword evidence="3 5" id="KW-1133">Transmembrane helix</keyword>
<comment type="subcellular location">
    <subcellularLocation>
        <location evidence="1">Membrane</location>
        <topology evidence="1">Multi-pass membrane protein</topology>
    </subcellularLocation>
</comment>
<feature type="transmembrane region" description="Helical" evidence="5">
    <location>
        <begin position="92"/>
        <end position="112"/>
    </location>
</feature>
<comment type="caution">
    <text evidence="6">The sequence shown here is derived from an EMBL/GenBank/DDBJ whole genome shotgun (WGS) entry which is preliminary data.</text>
</comment>
<reference evidence="6 7" key="1">
    <citation type="submission" date="2022-12" db="EMBL/GenBank/DDBJ databases">
        <title>Chromosome-level genome assembly of true bugs.</title>
        <authorList>
            <person name="Ma L."/>
            <person name="Li H."/>
        </authorList>
    </citation>
    <scope>NUCLEOTIDE SEQUENCE [LARGE SCALE GENOMIC DNA]</scope>
    <source>
        <strain evidence="6">Lab_2022b</strain>
    </source>
</reference>
<dbReference type="InterPro" id="IPR036259">
    <property type="entry name" value="MFS_trans_sf"/>
</dbReference>
<evidence type="ECO:0000256" key="4">
    <source>
        <dbReference type="ARBA" id="ARBA00023136"/>
    </source>
</evidence>
<sequence>MERNENLNEMSNDQASSQCLITPRRNLLSKLNITVEPIFFAMFFWFALVDAAGTNIILTRTCTMVFGYSKENCTGEIKPEVTNIIQPYTAKIIMVKSLIEAIFPAILSMFIGSWSDISKRRKPFIIIPLVGSIVEKMLWLLLIYVEAPPLYFILTALPYSLTGGVVGIFTCGYSYISDVSTENNRAFRSFIHLIF</sequence>
<protein>
    <recommendedName>
        <fullName evidence="8">Proton-coupled folate transporter</fullName>
    </recommendedName>
</protein>
<dbReference type="Proteomes" id="UP001461498">
    <property type="component" value="Unassembled WGS sequence"/>
</dbReference>
<dbReference type="AlphaFoldDB" id="A0AAW1DAF8"/>
<evidence type="ECO:0000256" key="1">
    <source>
        <dbReference type="ARBA" id="ARBA00004141"/>
    </source>
</evidence>
<evidence type="ECO:0000256" key="5">
    <source>
        <dbReference type="SAM" id="Phobius"/>
    </source>
</evidence>
<dbReference type="EMBL" id="JAPXFL010000005">
    <property type="protein sequence ID" value="KAK9506118.1"/>
    <property type="molecule type" value="Genomic_DNA"/>
</dbReference>
<dbReference type="PANTHER" id="PTHR23507">
    <property type="entry name" value="ZGC:174356"/>
    <property type="match status" value="1"/>
</dbReference>
<feature type="transmembrane region" description="Helical" evidence="5">
    <location>
        <begin position="151"/>
        <end position="176"/>
    </location>
</feature>
<feature type="transmembrane region" description="Helical" evidence="5">
    <location>
        <begin position="124"/>
        <end position="145"/>
    </location>
</feature>
<accession>A0AAW1DAF8</accession>
<dbReference type="Gene3D" id="1.20.1250.20">
    <property type="entry name" value="MFS general substrate transporter like domains"/>
    <property type="match status" value="1"/>
</dbReference>
<dbReference type="GO" id="GO:0016020">
    <property type="term" value="C:membrane"/>
    <property type="evidence" value="ECO:0007669"/>
    <property type="project" value="UniProtKB-SubCell"/>
</dbReference>
<evidence type="ECO:0000256" key="3">
    <source>
        <dbReference type="ARBA" id="ARBA00022989"/>
    </source>
</evidence>
<evidence type="ECO:0000313" key="7">
    <source>
        <dbReference type="Proteomes" id="UP001461498"/>
    </source>
</evidence>
<keyword evidence="2 5" id="KW-0812">Transmembrane</keyword>
<evidence type="ECO:0008006" key="8">
    <source>
        <dbReference type="Google" id="ProtNLM"/>
    </source>
</evidence>
<keyword evidence="4 5" id="KW-0472">Membrane</keyword>
<dbReference type="PANTHER" id="PTHR23507:SF39">
    <property type="entry name" value="GH23453P-RELATED"/>
    <property type="match status" value="1"/>
</dbReference>
<keyword evidence="7" id="KW-1185">Reference proteome</keyword>
<evidence type="ECO:0000256" key="2">
    <source>
        <dbReference type="ARBA" id="ARBA00022692"/>
    </source>
</evidence>
<dbReference type="GO" id="GO:0022857">
    <property type="term" value="F:transmembrane transporter activity"/>
    <property type="evidence" value="ECO:0007669"/>
    <property type="project" value="TreeGrafter"/>
</dbReference>